<reference evidence="4 5" key="1">
    <citation type="submission" date="2022-10" db="EMBL/GenBank/DDBJ databases">
        <title>The complete genomes of actinobacterial strains from the NBC collection.</title>
        <authorList>
            <person name="Joergensen T.S."/>
            <person name="Alvarez Arevalo M."/>
            <person name="Sterndorff E.B."/>
            <person name="Faurdal D."/>
            <person name="Vuksanovic O."/>
            <person name="Mourched A.-S."/>
            <person name="Charusanti P."/>
            <person name="Shaw S."/>
            <person name="Blin K."/>
            <person name="Weber T."/>
        </authorList>
    </citation>
    <scope>NUCLEOTIDE SEQUENCE [LARGE SCALE GENOMIC DNA]</scope>
    <source>
        <strain evidence="4 5">NBC 01752</strain>
    </source>
</reference>
<dbReference type="InterPro" id="IPR006311">
    <property type="entry name" value="TAT_signal"/>
</dbReference>
<dbReference type="SUPFAM" id="SSF46689">
    <property type="entry name" value="Homeodomain-like"/>
    <property type="match status" value="1"/>
</dbReference>
<organism evidence="4 5">
    <name type="scientific">Streptomyces phaeochromogenes</name>
    <dbReference type="NCBI Taxonomy" id="1923"/>
    <lineage>
        <taxon>Bacteria</taxon>
        <taxon>Bacillati</taxon>
        <taxon>Actinomycetota</taxon>
        <taxon>Actinomycetes</taxon>
        <taxon>Kitasatosporales</taxon>
        <taxon>Streptomycetaceae</taxon>
        <taxon>Streptomyces</taxon>
        <taxon>Streptomyces phaeochromogenes group</taxon>
    </lineage>
</organism>
<dbReference type="InterPro" id="IPR001647">
    <property type="entry name" value="HTH_TetR"/>
</dbReference>
<evidence type="ECO:0000256" key="1">
    <source>
        <dbReference type="ARBA" id="ARBA00023125"/>
    </source>
</evidence>
<feature type="DNA-binding region" description="H-T-H motif" evidence="2">
    <location>
        <begin position="28"/>
        <end position="47"/>
    </location>
</feature>
<proteinExistence type="predicted"/>
<dbReference type="InterPro" id="IPR009057">
    <property type="entry name" value="Homeodomain-like_sf"/>
</dbReference>
<dbReference type="InterPro" id="IPR036271">
    <property type="entry name" value="Tet_transcr_reg_TetR-rel_C_sf"/>
</dbReference>
<evidence type="ECO:0000256" key="2">
    <source>
        <dbReference type="PROSITE-ProRule" id="PRU00335"/>
    </source>
</evidence>
<dbReference type="RefSeq" id="WP_326762552.1">
    <property type="nucleotide sequence ID" value="NZ_CP109135.1"/>
</dbReference>
<sequence length="195" mass="21270">MKDGQATRRRLLDAAAAEFATYGIAGARVDRISANARANKAQMYAYYGNKDGLFDAVFNDHAEKIIHAVPMTAEDLPGYATRLYDACLLHPELVRLAAWARLERVPTGPLLTSMDAQTARKLEAITTAQRSGHIDPSLDPADVLSIVTAMALTWSPVGLIHTASPDDPESEHEGRRRALAETVRRAFTPAPKYTA</sequence>
<gene>
    <name evidence="4" type="ORF">OHB35_51415</name>
</gene>
<dbReference type="PROSITE" id="PS51318">
    <property type="entry name" value="TAT"/>
    <property type="match status" value="1"/>
</dbReference>
<name>A0ABZ1HTN9_STRPH</name>
<dbReference type="Pfam" id="PF00440">
    <property type="entry name" value="TetR_N"/>
    <property type="match status" value="1"/>
</dbReference>
<evidence type="ECO:0000313" key="5">
    <source>
        <dbReference type="Proteomes" id="UP001340816"/>
    </source>
</evidence>
<dbReference type="PANTHER" id="PTHR30328">
    <property type="entry name" value="TRANSCRIPTIONAL REPRESSOR"/>
    <property type="match status" value="1"/>
</dbReference>
<dbReference type="Proteomes" id="UP001340816">
    <property type="component" value="Chromosome"/>
</dbReference>
<feature type="domain" description="HTH tetR-type" evidence="3">
    <location>
        <begin position="5"/>
        <end position="65"/>
    </location>
</feature>
<evidence type="ECO:0000313" key="4">
    <source>
        <dbReference type="EMBL" id="WSD20988.1"/>
    </source>
</evidence>
<dbReference type="InterPro" id="IPR041467">
    <property type="entry name" value="Sco4008_C"/>
</dbReference>
<keyword evidence="5" id="KW-1185">Reference proteome</keyword>
<dbReference type="PANTHER" id="PTHR30328:SF54">
    <property type="entry name" value="HTH-TYPE TRANSCRIPTIONAL REPRESSOR SCO4008"/>
    <property type="match status" value="1"/>
</dbReference>
<dbReference type="InterPro" id="IPR050109">
    <property type="entry name" value="HTH-type_TetR-like_transc_reg"/>
</dbReference>
<dbReference type="Gene3D" id="1.10.357.10">
    <property type="entry name" value="Tetracycline Repressor, domain 2"/>
    <property type="match status" value="1"/>
</dbReference>
<dbReference type="Pfam" id="PF17926">
    <property type="entry name" value="TetR_C_21"/>
    <property type="match status" value="1"/>
</dbReference>
<keyword evidence="1 2" id="KW-0238">DNA-binding</keyword>
<dbReference type="PROSITE" id="PS50977">
    <property type="entry name" value="HTH_TETR_2"/>
    <property type="match status" value="1"/>
</dbReference>
<dbReference type="EMBL" id="CP109135">
    <property type="protein sequence ID" value="WSD20988.1"/>
    <property type="molecule type" value="Genomic_DNA"/>
</dbReference>
<dbReference type="SUPFAM" id="SSF48498">
    <property type="entry name" value="Tetracyclin repressor-like, C-terminal domain"/>
    <property type="match status" value="1"/>
</dbReference>
<evidence type="ECO:0000259" key="3">
    <source>
        <dbReference type="PROSITE" id="PS50977"/>
    </source>
</evidence>
<accession>A0ABZ1HTN9</accession>
<protein>
    <submittedName>
        <fullName evidence="4">TetR family transcriptional regulator</fullName>
    </submittedName>
</protein>